<keyword evidence="3" id="KW-1185">Reference proteome</keyword>
<evidence type="ECO:0000313" key="2">
    <source>
        <dbReference type="EMBL" id="KAK9717908.1"/>
    </source>
</evidence>
<evidence type="ECO:0000313" key="3">
    <source>
        <dbReference type="Proteomes" id="UP001458880"/>
    </source>
</evidence>
<proteinExistence type="predicted"/>
<feature type="compositionally biased region" description="Acidic residues" evidence="1">
    <location>
        <begin position="83"/>
        <end position="100"/>
    </location>
</feature>
<comment type="caution">
    <text evidence="2">The sequence shown here is derived from an EMBL/GenBank/DDBJ whole genome shotgun (WGS) entry which is preliminary data.</text>
</comment>
<sequence length="219" mass="25674">MASTSRRYYLNNENDVEELGKLLLMEESDNDERILTTDEESDTDASVCVEDREGDSETEQSESDKLTTDEESDTDASVCVEDREGDSETEQSESDNNEVIEDSNVYYTAVQKQRNKIVATWKWKKVPFSQRRRTPSQNVIVRLHGVIRDARKTKGVYETWQVLINDNILNDIVRYTNQYIERIQTKFTRTKDARKTDIIEIKEFKQNSPERKMLEKRIL</sequence>
<gene>
    <name evidence="2" type="ORF">QE152_g23480</name>
</gene>
<name>A0AAW1KHS3_POPJA</name>
<dbReference type="AlphaFoldDB" id="A0AAW1KHS3"/>
<reference evidence="2 3" key="1">
    <citation type="journal article" date="2024" name="BMC Genomics">
        <title>De novo assembly and annotation of Popillia japonica's genome with initial clues to its potential as an invasive pest.</title>
        <authorList>
            <person name="Cucini C."/>
            <person name="Boschi S."/>
            <person name="Funari R."/>
            <person name="Cardaioli E."/>
            <person name="Iannotti N."/>
            <person name="Marturano G."/>
            <person name="Paoli F."/>
            <person name="Bruttini M."/>
            <person name="Carapelli A."/>
            <person name="Frati F."/>
            <person name="Nardi F."/>
        </authorList>
    </citation>
    <scope>NUCLEOTIDE SEQUENCE [LARGE SCALE GENOMIC DNA]</scope>
    <source>
        <strain evidence="2">DMR45628</strain>
    </source>
</reference>
<dbReference type="EMBL" id="JASPKY010000235">
    <property type="protein sequence ID" value="KAK9717908.1"/>
    <property type="molecule type" value="Genomic_DNA"/>
</dbReference>
<organism evidence="2 3">
    <name type="scientific">Popillia japonica</name>
    <name type="common">Japanese beetle</name>
    <dbReference type="NCBI Taxonomy" id="7064"/>
    <lineage>
        <taxon>Eukaryota</taxon>
        <taxon>Metazoa</taxon>
        <taxon>Ecdysozoa</taxon>
        <taxon>Arthropoda</taxon>
        <taxon>Hexapoda</taxon>
        <taxon>Insecta</taxon>
        <taxon>Pterygota</taxon>
        <taxon>Neoptera</taxon>
        <taxon>Endopterygota</taxon>
        <taxon>Coleoptera</taxon>
        <taxon>Polyphaga</taxon>
        <taxon>Scarabaeiformia</taxon>
        <taxon>Scarabaeidae</taxon>
        <taxon>Rutelinae</taxon>
        <taxon>Popillia</taxon>
    </lineage>
</organism>
<feature type="region of interest" description="Disordered" evidence="1">
    <location>
        <begin position="30"/>
        <end position="100"/>
    </location>
</feature>
<accession>A0AAW1KHS3</accession>
<evidence type="ECO:0000256" key="1">
    <source>
        <dbReference type="SAM" id="MobiDB-lite"/>
    </source>
</evidence>
<feature type="compositionally biased region" description="Acidic residues" evidence="1">
    <location>
        <begin position="52"/>
        <end position="61"/>
    </location>
</feature>
<protein>
    <submittedName>
        <fullName evidence="2">Uncharacterized protein</fullName>
    </submittedName>
</protein>
<dbReference type="Proteomes" id="UP001458880">
    <property type="component" value="Unassembled WGS sequence"/>
</dbReference>